<dbReference type="SUPFAM" id="SSF53955">
    <property type="entry name" value="Lysozyme-like"/>
    <property type="match status" value="1"/>
</dbReference>
<organism evidence="4 5">
    <name type="scientific">Micavibrio aeruginosavorus</name>
    <dbReference type="NCBI Taxonomy" id="349221"/>
    <lineage>
        <taxon>Bacteria</taxon>
        <taxon>Pseudomonadati</taxon>
        <taxon>Bdellovibrionota</taxon>
        <taxon>Bdellovibrionia</taxon>
        <taxon>Bdellovibrionales</taxon>
        <taxon>Pseudobdellovibrionaceae</taxon>
        <taxon>Micavibrio</taxon>
    </lineage>
</organism>
<dbReference type="Proteomes" id="UP000249557">
    <property type="component" value="Unassembled WGS sequence"/>
</dbReference>
<protein>
    <submittedName>
        <fullName evidence="4">Lytic transglycosylase</fullName>
    </submittedName>
</protein>
<feature type="chain" id="PRO_5016024754" evidence="2">
    <location>
        <begin position="26"/>
        <end position="186"/>
    </location>
</feature>
<evidence type="ECO:0000256" key="2">
    <source>
        <dbReference type="SAM" id="SignalP"/>
    </source>
</evidence>
<feature type="domain" description="Transglycosylase SLT" evidence="3">
    <location>
        <begin position="65"/>
        <end position="163"/>
    </location>
</feature>
<dbReference type="PANTHER" id="PTHR37423">
    <property type="entry name" value="SOLUBLE LYTIC MUREIN TRANSGLYCOSYLASE-RELATED"/>
    <property type="match status" value="1"/>
</dbReference>
<dbReference type="PROSITE" id="PS00922">
    <property type="entry name" value="TRANSGLYCOSYLASE"/>
    <property type="match status" value="1"/>
</dbReference>
<proteinExistence type="inferred from homology"/>
<gene>
    <name evidence="4" type="ORF">DI626_11485</name>
</gene>
<keyword evidence="2" id="KW-0732">Signal</keyword>
<feature type="signal peptide" evidence="2">
    <location>
        <begin position="1"/>
        <end position="25"/>
    </location>
</feature>
<sequence>MSIHQNFVLLFAALSLLGLPTNAKATVMEFSDDGTVTKFEATDYLSQHRHFRFTKASFPKNYKDLVSKYSTQYGVNADLVHAVIQTESSYVPDAVSPKGAQGLMQLMPEIAVNYGVSDSFDAEENIKGGVHLLSDLIEKYDGDVKLVLAAYNAGEGAVKKYNGVPPYRETVEYIQKIERYMGKNFE</sequence>
<evidence type="ECO:0000313" key="5">
    <source>
        <dbReference type="Proteomes" id="UP000249557"/>
    </source>
</evidence>
<evidence type="ECO:0000313" key="4">
    <source>
        <dbReference type="EMBL" id="PZO79741.1"/>
    </source>
</evidence>
<dbReference type="GO" id="GO:0000270">
    <property type="term" value="P:peptidoglycan metabolic process"/>
    <property type="evidence" value="ECO:0007669"/>
    <property type="project" value="InterPro"/>
</dbReference>
<dbReference type="InterPro" id="IPR023346">
    <property type="entry name" value="Lysozyme-like_dom_sf"/>
</dbReference>
<dbReference type="InterPro" id="IPR008258">
    <property type="entry name" value="Transglycosylase_SLT_dom_1"/>
</dbReference>
<dbReference type="EMBL" id="QFNK01000349">
    <property type="protein sequence ID" value="PZO79741.1"/>
    <property type="molecule type" value="Genomic_DNA"/>
</dbReference>
<reference evidence="4 5" key="1">
    <citation type="submission" date="2017-08" db="EMBL/GenBank/DDBJ databases">
        <title>Infants hospitalized years apart are colonized by the same room-sourced microbial strains.</title>
        <authorList>
            <person name="Brooks B."/>
            <person name="Olm M.R."/>
            <person name="Firek B.A."/>
            <person name="Baker R."/>
            <person name="Thomas B.C."/>
            <person name="Morowitz M.J."/>
            <person name="Banfield J.F."/>
        </authorList>
    </citation>
    <scope>NUCLEOTIDE SEQUENCE [LARGE SCALE GENOMIC DNA]</scope>
    <source>
        <strain evidence="4">S2_018_000_R2_104</strain>
    </source>
</reference>
<evidence type="ECO:0000256" key="1">
    <source>
        <dbReference type="ARBA" id="ARBA00007734"/>
    </source>
</evidence>
<dbReference type="InterPro" id="IPR000189">
    <property type="entry name" value="Transglyc_AS"/>
</dbReference>
<dbReference type="AlphaFoldDB" id="A0A2W5B9X0"/>
<dbReference type="GO" id="GO:0016020">
    <property type="term" value="C:membrane"/>
    <property type="evidence" value="ECO:0007669"/>
    <property type="project" value="InterPro"/>
</dbReference>
<name>A0A2W5B9X0_9BACT</name>
<dbReference type="GO" id="GO:0008933">
    <property type="term" value="F:peptidoglycan lytic transglycosylase activity"/>
    <property type="evidence" value="ECO:0007669"/>
    <property type="project" value="InterPro"/>
</dbReference>
<evidence type="ECO:0000259" key="3">
    <source>
        <dbReference type="Pfam" id="PF01464"/>
    </source>
</evidence>
<comment type="similarity">
    <text evidence="1">Belongs to the transglycosylase Slt family.</text>
</comment>
<comment type="caution">
    <text evidence="4">The sequence shown here is derived from an EMBL/GenBank/DDBJ whole genome shotgun (WGS) entry which is preliminary data.</text>
</comment>
<dbReference type="Pfam" id="PF01464">
    <property type="entry name" value="SLT"/>
    <property type="match status" value="1"/>
</dbReference>
<dbReference type="CDD" id="cd00254">
    <property type="entry name" value="LT-like"/>
    <property type="match status" value="1"/>
</dbReference>
<dbReference type="Gene3D" id="1.10.530.10">
    <property type="match status" value="1"/>
</dbReference>
<accession>A0A2W5B9X0</accession>
<dbReference type="PANTHER" id="PTHR37423:SF2">
    <property type="entry name" value="MEMBRANE-BOUND LYTIC MUREIN TRANSGLYCOSYLASE C"/>
    <property type="match status" value="1"/>
</dbReference>